<dbReference type="EMBL" id="JARJLG010000001">
    <property type="protein sequence ID" value="KAJ7785109.1"/>
    <property type="molecule type" value="Genomic_DNA"/>
</dbReference>
<gene>
    <name evidence="1" type="ORF">DFH07DRAFT_763722</name>
</gene>
<proteinExistence type="predicted"/>
<evidence type="ECO:0000313" key="1">
    <source>
        <dbReference type="EMBL" id="KAJ7785109.1"/>
    </source>
</evidence>
<name>A0AAD7KH66_9AGAR</name>
<protein>
    <submittedName>
        <fullName evidence="1">Uncharacterized protein</fullName>
    </submittedName>
</protein>
<comment type="caution">
    <text evidence="1">The sequence shown here is derived from an EMBL/GenBank/DDBJ whole genome shotgun (WGS) entry which is preliminary data.</text>
</comment>
<dbReference type="AlphaFoldDB" id="A0AAD7KH66"/>
<accession>A0AAD7KH66</accession>
<reference evidence="1" key="1">
    <citation type="submission" date="2023-03" db="EMBL/GenBank/DDBJ databases">
        <title>Massive genome expansion in bonnet fungi (Mycena s.s.) driven by repeated elements and novel gene families across ecological guilds.</title>
        <authorList>
            <consortium name="Lawrence Berkeley National Laboratory"/>
            <person name="Harder C.B."/>
            <person name="Miyauchi S."/>
            <person name="Viragh M."/>
            <person name="Kuo A."/>
            <person name="Thoen E."/>
            <person name="Andreopoulos B."/>
            <person name="Lu D."/>
            <person name="Skrede I."/>
            <person name="Drula E."/>
            <person name="Henrissat B."/>
            <person name="Morin E."/>
            <person name="Kohler A."/>
            <person name="Barry K."/>
            <person name="LaButti K."/>
            <person name="Morin E."/>
            <person name="Salamov A."/>
            <person name="Lipzen A."/>
            <person name="Mereny Z."/>
            <person name="Hegedus B."/>
            <person name="Baldrian P."/>
            <person name="Stursova M."/>
            <person name="Weitz H."/>
            <person name="Taylor A."/>
            <person name="Grigoriev I.V."/>
            <person name="Nagy L.G."/>
            <person name="Martin F."/>
            <person name="Kauserud H."/>
        </authorList>
    </citation>
    <scope>NUCLEOTIDE SEQUENCE</scope>
    <source>
        <strain evidence="1">CBHHK188m</strain>
    </source>
</reference>
<dbReference type="Proteomes" id="UP001215280">
    <property type="component" value="Unassembled WGS sequence"/>
</dbReference>
<sequence length="193" mass="21539">MSERPTIKCGCDPAEFKFEPLKEVESAVLCNDGERIAASYEDVLQYYQETRSQSSWAGVWQPHRLSHLGCPQFPKEYFRGPLVANMNFPLLLVGNTARESFYPAPCPELFISPAEPVTPLWAYISSHWHCAPRTLLLVFSFNMHAKVYSGVAPRTVCPVIRAPFPTDDHQAVADAQAVLTLSAVDRVGVKSQI</sequence>
<keyword evidence="2" id="KW-1185">Reference proteome</keyword>
<organism evidence="1 2">
    <name type="scientific">Mycena maculata</name>
    <dbReference type="NCBI Taxonomy" id="230809"/>
    <lineage>
        <taxon>Eukaryota</taxon>
        <taxon>Fungi</taxon>
        <taxon>Dikarya</taxon>
        <taxon>Basidiomycota</taxon>
        <taxon>Agaricomycotina</taxon>
        <taxon>Agaricomycetes</taxon>
        <taxon>Agaricomycetidae</taxon>
        <taxon>Agaricales</taxon>
        <taxon>Marasmiineae</taxon>
        <taxon>Mycenaceae</taxon>
        <taxon>Mycena</taxon>
    </lineage>
</organism>
<evidence type="ECO:0000313" key="2">
    <source>
        <dbReference type="Proteomes" id="UP001215280"/>
    </source>
</evidence>